<reference evidence="10 11" key="1">
    <citation type="journal article" date="2019" name="Int. J. Syst. Evol. Microbiol.">
        <title>The Global Catalogue of Microorganisms (GCM) 10K type strain sequencing project: providing services to taxonomists for standard genome sequencing and annotation.</title>
        <authorList>
            <consortium name="The Broad Institute Genomics Platform"/>
            <consortium name="The Broad Institute Genome Sequencing Center for Infectious Disease"/>
            <person name="Wu L."/>
            <person name="Ma J."/>
        </authorList>
    </citation>
    <scope>NUCLEOTIDE SEQUENCE [LARGE SCALE GENOMIC DNA]</scope>
    <source>
        <strain evidence="10 11">JCM 16331</strain>
    </source>
</reference>
<evidence type="ECO:0000256" key="7">
    <source>
        <dbReference type="SAM" id="MobiDB-lite"/>
    </source>
</evidence>
<feature type="transmembrane region" description="Helical" evidence="8">
    <location>
        <begin position="413"/>
        <end position="430"/>
    </location>
</feature>
<feature type="transmembrane region" description="Helical" evidence="8">
    <location>
        <begin position="292"/>
        <end position="316"/>
    </location>
</feature>
<dbReference type="OrthoDB" id="37898at2157"/>
<evidence type="ECO:0000256" key="4">
    <source>
        <dbReference type="ARBA" id="ARBA00022692"/>
    </source>
</evidence>
<accession>A0A830G875</accession>
<evidence type="ECO:0000256" key="3">
    <source>
        <dbReference type="ARBA" id="ARBA00022475"/>
    </source>
</evidence>
<dbReference type="AlphaFoldDB" id="A0A830G875"/>
<evidence type="ECO:0000313" key="10">
    <source>
        <dbReference type="EMBL" id="GGN11052.1"/>
    </source>
</evidence>
<comment type="similarity">
    <text evidence="2">Belongs to the UPF0718 family.</text>
</comment>
<keyword evidence="3" id="KW-1003">Cell membrane</keyword>
<evidence type="ECO:0000256" key="2">
    <source>
        <dbReference type="ARBA" id="ARBA00006386"/>
    </source>
</evidence>
<feature type="region of interest" description="Disordered" evidence="7">
    <location>
        <begin position="438"/>
        <end position="476"/>
    </location>
</feature>
<feature type="transmembrane region" description="Helical" evidence="8">
    <location>
        <begin position="45"/>
        <end position="67"/>
    </location>
</feature>
<feature type="transmembrane region" description="Helical" evidence="8">
    <location>
        <begin position="6"/>
        <end position="24"/>
    </location>
</feature>
<dbReference type="PANTHER" id="PTHR42775">
    <property type="entry name" value="PERMEASE RV2963-RELATED"/>
    <property type="match status" value="1"/>
</dbReference>
<keyword evidence="6 8" id="KW-0472">Membrane</keyword>
<feature type="domain" description="TRASH" evidence="9">
    <location>
        <begin position="190"/>
        <end position="228"/>
    </location>
</feature>
<feature type="transmembrane region" description="Helical" evidence="8">
    <location>
        <begin position="354"/>
        <end position="378"/>
    </location>
</feature>
<feature type="compositionally biased region" description="Basic and acidic residues" evidence="7">
    <location>
        <begin position="445"/>
        <end position="476"/>
    </location>
</feature>
<comment type="subcellular location">
    <subcellularLocation>
        <location evidence="1">Cell membrane</location>
        <topology evidence="1">Multi-pass membrane protein</topology>
    </subcellularLocation>
</comment>
<feature type="transmembrane region" description="Helical" evidence="8">
    <location>
        <begin position="118"/>
        <end position="142"/>
    </location>
</feature>
<dbReference type="PANTHER" id="PTHR42775:SF1">
    <property type="entry name" value="PERMEASE RV2963-RELATED"/>
    <property type="match status" value="1"/>
</dbReference>
<dbReference type="InterPro" id="IPR007029">
    <property type="entry name" value="YHS_dom"/>
</dbReference>
<evidence type="ECO:0000259" key="9">
    <source>
        <dbReference type="SMART" id="SM00746"/>
    </source>
</evidence>
<feature type="transmembrane region" description="Helical" evidence="8">
    <location>
        <begin position="328"/>
        <end position="348"/>
    </location>
</feature>
<dbReference type="EMBL" id="BMOQ01000002">
    <property type="protein sequence ID" value="GGN11052.1"/>
    <property type="molecule type" value="Genomic_DNA"/>
</dbReference>
<dbReference type="Proteomes" id="UP000608850">
    <property type="component" value="Unassembled WGS sequence"/>
</dbReference>
<dbReference type="InterPro" id="IPR005524">
    <property type="entry name" value="DUF318"/>
</dbReference>
<dbReference type="RefSeq" id="WP_188877330.1">
    <property type="nucleotide sequence ID" value="NZ_BMOQ01000002.1"/>
</dbReference>
<keyword evidence="11" id="KW-1185">Reference proteome</keyword>
<name>A0A830G875_9EURY</name>
<sequence length="476" mass="50589">MDTRDYLILAGMAVLVVVVGAIATTKPLDAFLLDGAIEAASTTAAMVWITWWALVFGFAIAGGVEAWVDSDDIADHLAGDGPRELALGTFFGFVSSSCSYSAIATAKNLYKKGASAGASLGAFMFASTNLVIEIGFVIWLLLGWQFVLADFLGGLVLIVLLALAFRYLVPDDLLERAREHATDDDDTVSCPNCGMDVDPDETEYTREVEGTTYYFCSRSCVESWDPEAANTTIRERATSLAGWRDLADKQWKEWGMLYDEIALGFVFAGILAGFVPQSVWTALFGAEVLGSPAITVVSMALLGAVVGVVTFVCSVGNVPFGALLYTKGLPFGGVLSYIYADLVIPPIVEAYREYYGGTFAAVLSALIFVAAVVTGALLHGVFVALHGLTGIVFVPDPATVTVTELHIELNYKAALNAIAVVVFAVLYWLHRTGDGATDGGGGGGHGHDHGHDEEHAHDHHEGEHAYGREGGDVAVD</sequence>
<evidence type="ECO:0000256" key="1">
    <source>
        <dbReference type="ARBA" id="ARBA00004651"/>
    </source>
</evidence>
<dbReference type="InterPro" id="IPR011017">
    <property type="entry name" value="TRASH_dom"/>
</dbReference>
<dbReference type="InterPro" id="IPR053166">
    <property type="entry name" value="UPF0718_permease"/>
</dbReference>
<dbReference type="Pfam" id="PF03773">
    <property type="entry name" value="ArsP_1"/>
    <property type="match status" value="1"/>
</dbReference>
<dbReference type="GO" id="GO:0005886">
    <property type="term" value="C:plasma membrane"/>
    <property type="evidence" value="ECO:0007669"/>
    <property type="project" value="UniProtKB-SubCell"/>
</dbReference>
<dbReference type="Pfam" id="PF04945">
    <property type="entry name" value="YHS"/>
    <property type="match status" value="1"/>
</dbReference>
<gene>
    <name evidence="10" type="ORF">GCM10009021_08780</name>
</gene>
<evidence type="ECO:0000256" key="6">
    <source>
        <dbReference type="ARBA" id="ARBA00023136"/>
    </source>
</evidence>
<feature type="transmembrane region" description="Helical" evidence="8">
    <location>
        <begin position="148"/>
        <end position="169"/>
    </location>
</feature>
<dbReference type="SMART" id="SM00746">
    <property type="entry name" value="TRASH"/>
    <property type="match status" value="1"/>
</dbReference>
<keyword evidence="5 8" id="KW-1133">Transmembrane helix</keyword>
<keyword evidence="4 8" id="KW-0812">Transmembrane</keyword>
<protein>
    <submittedName>
        <fullName evidence="10">Membrane protein</fullName>
    </submittedName>
</protein>
<evidence type="ECO:0000256" key="8">
    <source>
        <dbReference type="SAM" id="Phobius"/>
    </source>
</evidence>
<feature type="transmembrane region" description="Helical" evidence="8">
    <location>
        <begin position="261"/>
        <end position="280"/>
    </location>
</feature>
<proteinExistence type="inferred from homology"/>
<comment type="caution">
    <text evidence="10">The sequence shown here is derived from an EMBL/GenBank/DDBJ whole genome shotgun (WGS) entry which is preliminary data.</text>
</comment>
<organism evidence="10 11">
    <name type="scientific">Halarchaeum nitratireducens</name>
    <dbReference type="NCBI Taxonomy" id="489913"/>
    <lineage>
        <taxon>Archaea</taxon>
        <taxon>Methanobacteriati</taxon>
        <taxon>Methanobacteriota</taxon>
        <taxon>Stenosarchaea group</taxon>
        <taxon>Halobacteria</taxon>
        <taxon>Halobacteriales</taxon>
        <taxon>Halobacteriaceae</taxon>
    </lineage>
</organism>
<evidence type="ECO:0000256" key="5">
    <source>
        <dbReference type="ARBA" id="ARBA00022989"/>
    </source>
</evidence>
<evidence type="ECO:0000313" key="11">
    <source>
        <dbReference type="Proteomes" id="UP000608850"/>
    </source>
</evidence>